<evidence type="ECO:0000256" key="10">
    <source>
        <dbReference type="NCBIfam" id="TIGR00112"/>
    </source>
</evidence>
<evidence type="ECO:0000256" key="6">
    <source>
        <dbReference type="ARBA" id="ARBA00022857"/>
    </source>
</evidence>
<dbReference type="PIRSF" id="PIRSF000193">
    <property type="entry name" value="Pyrrol-5-carb_rd"/>
    <property type="match status" value="1"/>
</dbReference>
<comment type="catalytic activity">
    <reaction evidence="9">
        <text>L-proline + NAD(+) = (S)-1-pyrroline-5-carboxylate + NADH + 2 H(+)</text>
        <dbReference type="Rhea" id="RHEA:14105"/>
        <dbReference type="ChEBI" id="CHEBI:15378"/>
        <dbReference type="ChEBI" id="CHEBI:17388"/>
        <dbReference type="ChEBI" id="CHEBI:57540"/>
        <dbReference type="ChEBI" id="CHEBI:57945"/>
        <dbReference type="ChEBI" id="CHEBI:60039"/>
        <dbReference type="EC" id="1.5.1.2"/>
    </reaction>
</comment>
<dbReference type="GO" id="GO:0055129">
    <property type="term" value="P:L-proline biosynthetic process"/>
    <property type="evidence" value="ECO:0007669"/>
    <property type="project" value="UniProtKB-UniRule"/>
</dbReference>
<dbReference type="Pfam" id="PF14748">
    <property type="entry name" value="P5CR_dimer"/>
    <property type="match status" value="1"/>
</dbReference>
<dbReference type="OrthoDB" id="9805754at2"/>
<comment type="pathway">
    <text evidence="9 12">Amino-acid biosynthesis; L-proline biosynthesis; L-proline from L-glutamate 5-semialdehyde: step 1/1.</text>
</comment>
<feature type="domain" description="Pyrroline-5-carboxylate reductase dimerisation" evidence="14">
    <location>
        <begin position="162"/>
        <end position="266"/>
    </location>
</feature>
<comment type="subcellular location">
    <subcellularLocation>
        <location evidence="1 9">Cytoplasm</location>
    </subcellularLocation>
</comment>
<feature type="binding site" evidence="11">
    <location>
        <begin position="8"/>
        <end position="13"/>
    </location>
    <ligand>
        <name>NADP(+)</name>
        <dbReference type="ChEBI" id="CHEBI:58349"/>
    </ligand>
</feature>
<dbReference type="Gene3D" id="3.40.50.720">
    <property type="entry name" value="NAD(P)-binding Rossmann-like Domain"/>
    <property type="match status" value="1"/>
</dbReference>
<evidence type="ECO:0000313" key="16">
    <source>
        <dbReference type="Proteomes" id="UP000037405"/>
    </source>
</evidence>
<dbReference type="InterPro" id="IPR036291">
    <property type="entry name" value="NAD(P)-bd_dom_sf"/>
</dbReference>
<comment type="catalytic activity">
    <reaction evidence="9 12">
        <text>L-proline + NADP(+) = (S)-1-pyrroline-5-carboxylate + NADPH + 2 H(+)</text>
        <dbReference type="Rhea" id="RHEA:14109"/>
        <dbReference type="ChEBI" id="CHEBI:15378"/>
        <dbReference type="ChEBI" id="CHEBI:17388"/>
        <dbReference type="ChEBI" id="CHEBI:57783"/>
        <dbReference type="ChEBI" id="CHEBI:58349"/>
        <dbReference type="ChEBI" id="CHEBI:60039"/>
        <dbReference type="EC" id="1.5.1.2"/>
    </reaction>
</comment>
<comment type="caution">
    <text evidence="15">The sequence shown here is derived from an EMBL/GenBank/DDBJ whole genome shotgun (WGS) entry which is preliminary data.</text>
</comment>
<dbReference type="EC" id="1.5.1.2" evidence="9 10"/>
<dbReference type="NCBIfam" id="TIGR00112">
    <property type="entry name" value="proC"/>
    <property type="match status" value="1"/>
</dbReference>
<evidence type="ECO:0000256" key="5">
    <source>
        <dbReference type="ARBA" id="ARBA00022650"/>
    </source>
</evidence>
<feature type="domain" description="Pyrroline-5-carboxylate reductase catalytic N-terminal" evidence="13">
    <location>
        <begin position="5"/>
        <end position="99"/>
    </location>
</feature>
<keyword evidence="16" id="KW-1185">Reference proteome</keyword>
<dbReference type="STRING" id="189381.GCA_900166615_02472"/>
<dbReference type="SUPFAM" id="SSF51735">
    <property type="entry name" value="NAD(P)-binding Rossmann-fold domains"/>
    <property type="match status" value="1"/>
</dbReference>
<dbReference type="PATRIC" id="fig|189381.12.peg.1958"/>
<evidence type="ECO:0000256" key="12">
    <source>
        <dbReference type="RuleBase" id="RU003903"/>
    </source>
</evidence>
<dbReference type="RefSeq" id="WP_053427693.1">
    <property type="nucleotide sequence ID" value="NZ_BSED01000499.1"/>
</dbReference>
<dbReference type="FunFam" id="3.40.50.720:FF:000190">
    <property type="entry name" value="Pyrroline-5-carboxylate reductase"/>
    <property type="match status" value="1"/>
</dbReference>
<dbReference type="PANTHER" id="PTHR11645:SF0">
    <property type="entry name" value="PYRROLINE-5-CARBOXYLATE REDUCTASE 3"/>
    <property type="match status" value="1"/>
</dbReference>
<comment type="function">
    <text evidence="8 9">Catalyzes the reduction of 1-pyrroline-5-carboxylate (PCA) to L-proline.</text>
</comment>
<evidence type="ECO:0000256" key="8">
    <source>
        <dbReference type="ARBA" id="ARBA00058118"/>
    </source>
</evidence>
<comment type="similarity">
    <text evidence="2 9 12">Belongs to the pyrroline-5-carboxylate reductase family.</text>
</comment>
<feature type="binding site" evidence="11">
    <location>
        <position position="57"/>
    </location>
    <ligand>
        <name>NADPH</name>
        <dbReference type="ChEBI" id="CHEBI:57783"/>
    </ligand>
</feature>
<proteinExistence type="inferred from homology"/>
<dbReference type="FunFam" id="1.10.3730.10:FF:000001">
    <property type="entry name" value="Pyrroline-5-carboxylate reductase"/>
    <property type="match status" value="1"/>
</dbReference>
<name>A0A0M0GRS5_9BACI</name>
<dbReference type="Gene3D" id="1.10.3730.10">
    <property type="entry name" value="ProC C-terminal domain-like"/>
    <property type="match status" value="1"/>
</dbReference>
<feature type="binding site" evidence="11">
    <location>
        <begin position="70"/>
        <end position="73"/>
    </location>
    <ligand>
        <name>NADP(+)</name>
        <dbReference type="ChEBI" id="CHEBI:58349"/>
    </ligand>
</feature>
<gene>
    <name evidence="9" type="primary">proC</name>
    <name evidence="15" type="ORF">AF331_08900</name>
</gene>
<evidence type="ECO:0000259" key="13">
    <source>
        <dbReference type="Pfam" id="PF03807"/>
    </source>
</evidence>
<evidence type="ECO:0000259" key="14">
    <source>
        <dbReference type="Pfam" id="PF14748"/>
    </source>
</evidence>
<evidence type="ECO:0000256" key="9">
    <source>
        <dbReference type="HAMAP-Rule" id="MF_01925"/>
    </source>
</evidence>
<dbReference type="Pfam" id="PF03807">
    <property type="entry name" value="F420_oxidored"/>
    <property type="match status" value="1"/>
</dbReference>
<dbReference type="PANTHER" id="PTHR11645">
    <property type="entry name" value="PYRROLINE-5-CARBOXYLATE REDUCTASE"/>
    <property type="match status" value="1"/>
</dbReference>
<reference evidence="16" key="1">
    <citation type="submission" date="2015-07" db="EMBL/GenBank/DDBJ databases">
        <title>Fjat-14235 jcm11544.</title>
        <authorList>
            <person name="Liu B."/>
            <person name="Wang J."/>
            <person name="Zhu Y."/>
            <person name="Liu G."/>
            <person name="Chen Q."/>
            <person name="Chen Z."/>
            <person name="Lan J."/>
            <person name="Che J."/>
            <person name="Ge C."/>
            <person name="Shi H."/>
            <person name="Pan Z."/>
            <person name="Liu X."/>
        </authorList>
    </citation>
    <scope>NUCLEOTIDE SEQUENCE [LARGE SCALE GENOMIC DNA]</scope>
    <source>
        <strain evidence="16">JCM 11544</strain>
    </source>
</reference>
<dbReference type="GO" id="GO:0005737">
    <property type="term" value="C:cytoplasm"/>
    <property type="evidence" value="ECO:0007669"/>
    <property type="project" value="UniProtKB-SubCell"/>
</dbReference>
<dbReference type="HAMAP" id="MF_01925">
    <property type="entry name" value="P5C_reductase"/>
    <property type="match status" value="1"/>
</dbReference>
<evidence type="ECO:0000256" key="7">
    <source>
        <dbReference type="ARBA" id="ARBA00023002"/>
    </source>
</evidence>
<evidence type="ECO:0000256" key="2">
    <source>
        <dbReference type="ARBA" id="ARBA00005525"/>
    </source>
</evidence>
<keyword evidence="5 9" id="KW-0641">Proline biosynthesis</keyword>
<sequence>MKQSIGFIGCGNMAQAIIGGIVNSGLVDKTSVMASAKTRGTVERIEEKYGIRTTLDNGEVAAFADLLFLAVKPDQHQEILSSIKENVKPDTIVITMAAGITLHWMEAVLTPHSKIVRTMPNTPSLVGEGMTAYCVNGRVGEGEREMVHAVLESFGKAEEMDESLMDAIPAVSGSSPAYAFMFMEALADGAVKEGIPRKQAYNLAAQALLGAAKMVLETGSHPGELKDAVCSPGGATIEAVIELEKSGFKGSIVRAMDACTKKAKQLGRED</sequence>
<evidence type="ECO:0000256" key="3">
    <source>
        <dbReference type="ARBA" id="ARBA00022490"/>
    </source>
</evidence>
<protein>
    <recommendedName>
        <fullName evidence="9 10">Pyrroline-5-carboxylate reductase</fullName>
        <shortName evidence="9">P5C reductase</shortName>
        <shortName evidence="9">P5CR</shortName>
        <ecNumber evidence="9 10">1.5.1.2</ecNumber>
    </recommendedName>
    <alternativeName>
        <fullName evidence="9">PCA reductase</fullName>
    </alternativeName>
</protein>
<dbReference type="InterPro" id="IPR008927">
    <property type="entry name" value="6-PGluconate_DH-like_C_sf"/>
</dbReference>
<accession>A0A0M0GRS5</accession>
<keyword evidence="6 9" id="KW-0521">NADP</keyword>
<keyword evidence="4 9" id="KW-0028">Amino-acid biosynthesis</keyword>
<dbReference type="Proteomes" id="UP000037405">
    <property type="component" value="Unassembled WGS sequence"/>
</dbReference>
<evidence type="ECO:0000256" key="1">
    <source>
        <dbReference type="ARBA" id="ARBA00004496"/>
    </source>
</evidence>
<dbReference type="PROSITE" id="PS00521">
    <property type="entry name" value="P5CR"/>
    <property type="match status" value="1"/>
</dbReference>
<evidence type="ECO:0000256" key="4">
    <source>
        <dbReference type="ARBA" id="ARBA00022605"/>
    </source>
</evidence>
<dbReference type="EMBL" id="LGUE01000001">
    <property type="protein sequence ID" value="KON92539.1"/>
    <property type="molecule type" value="Genomic_DNA"/>
</dbReference>
<organism evidence="15 16">
    <name type="scientific">Rossellomorea marisflavi</name>
    <dbReference type="NCBI Taxonomy" id="189381"/>
    <lineage>
        <taxon>Bacteria</taxon>
        <taxon>Bacillati</taxon>
        <taxon>Bacillota</taxon>
        <taxon>Bacilli</taxon>
        <taxon>Bacillales</taxon>
        <taxon>Bacillaceae</taxon>
        <taxon>Rossellomorea</taxon>
    </lineage>
</organism>
<keyword evidence="7 9" id="KW-0560">Oxidoreductase</keyword>
<dbReference type="AlphaFoldDB" id="A0A0M0GRS5"/>
<dbReference type="GO" id="GO:0004735">
    <property type="term" value="F:pyrroline-5-carboxylate reductase activity"/>
    <property type="evidence" value="ECO:0007669"/>
    <property type="project" value="UniProtKB-UniRule"/>
</dbReference>
<dbReference type="InterPro" id="IPR028939">
    <property type="entry name" value="P5C_Rdtase_cat_N"/>
</dbReference>
<keyword evidence="3 9" id="KW-0963">Cytoplasm</keyword>
<dbReference type="InterPro" id="IPR029036">
    <property type="entry name" value="P5CR_dimer"/>
</dbReference>
<dbReference type="SUPFAM" id="SSF48179">
    <property type="entry name" value="6-phosphogluconate dehydrogenase C-terminal domain-like"/>
    <property type="match status" value="1"/>
</dbReference>
<dbReference type="InterPro" id="IPR053790">
    <property type="entry name" value="P5CR-like_CS"/>
</dbReference>
<dbReference type="UniPathway" id="UPA00098">
    <property type="reaction ID" value="UER00361"/>
</dbReference>
<evidence type="ECO:0000256" key="11">
    <source>
        <dbReference type="PIRSR" id="PIRSR000193-1"/>
    </source>
</evidence>
<dbReference type="InterPro" id="IPR000304">
    <property type="entry name" value="Pyrroline-COOH_reductase"/>
</dbReference>
<evidence type="ECO:0000313" key="15">
    <source>
        <dbReference type="EMBL" id="KON92539.1"/>
    </source>
</evidence>